<evidence type="ECO:0000313" key="1">
    <source>
        <dbReference type="EMBL" id="KAK9888697.1"/>
    </source>
</evidence>
<gene>
    <name evidence="1" type="ORF">WA026_000926</name>
</gene>
<dbReference type="Proteomes" id="UP001431783">
    <property type="component" value="Unassembled WGS sequence"/>
</dbReference>
<evidence type="ECO:0000313" key="2">
    <source>
        <dbReference type="Proteomes" id="UP001431783"/>
    </source>
</evidence>
<comment type="caution">
    <text evidence="1">The sequence shown here is derived from an EMBL/GenBank/DDBJ whole genome shotgun (WGS) entry which is preliminary data.</text>
</comment>
<protein>
    <submittedName>
        <fullName evidence="1">Uncharacterized protein</fullName>
    </submittedName>
</protein>
<keyword evidence="2" id="KW-1185">Reference proteome</keyword>
<proteinExistence type="predicted"/>
<dbReference type="EMBL" id="JARQZJ010000121">
    <property type="protein sequence ID" value="KAK9888697.1"/>
    <property type="molecule type" value="Genomic_DNA"/>
</dbReference>
<organism evidence="1 2">
    <name type="scientific">Henosepilachna vigintioctopunctata</name>
    <dbReference type="NCBI Taxonomy" id="420089"/>
    <lineage>
        <taxon>Eukaryota</taxon>
        <taxon>Metazoa</taxon>
        <taxon>Ecdysozoa</taxon>
        <taxon>Arthropoda</taxon>
        <taxon>Hexapoda</taxon>
        <taxon>Insecta</taxon>
        <taxon>Pterygota</taxon>
        <taxon>Neoptera</taxon>
        <taxon>Endopterygota</taxon>
        <taxon>Coleoptera</taxon>
        <taxon>Polyphaga</taxon>
        <taxon>Cucujiformia</taxon>
        <taxon>Coccinelloidea</taxon>
        <taxon>Coccinellidae</taxon>
        <taxon>Epilachninae</taxon>
        <taxon>Epilachnini</taxon>
        <taxon>Henosepilachna</taxon>
    </lineage>
</organism>
<reference evidence="1 2" key="1">
    <citation type="submission" date="2023-03" db="EMBL/GenBank/DDBJ databases">
        <title>Genome insight into feeding habits of ladybird beetles.</title>
        <authorList>
            <person name="Li H.-S."/>
            <person name="Huang Y.-H."/>
            <person name="Pang H."/>
        </authorList>
    </citation>
    <scope>NUCLEOTIDE SEQUENCE [LARGE SCALE GENOMIC DNA]</scope>
    <source>
        <strain evidence="1">SYSU_2023b</strain>
        <tissue evidence="1">Whole body</tissue>
    </source>
</reference>
<dbReference type="AlphaFoldDB" id="A0AAW1V7H5"/>
<sequence length="189" mass="21252">MSGGNDIELYVVGDGHDVRRLDSTTPRRGTLGYYPVVALGHRGVLRTFFRCPRTIYDGVAVGEFDSKLSSEMAAANARSGHFCRRQLDNGFGNQANYFERSENENVGTLMKTSLKRGSFAGTNEMKPGALPPAFQNQALFTLINYEYRHYPSCLSNFHVTPENQNHPVYFDLTNGGRKCTNRVIMDWLK</sequence>
<accession>A0AAW1V7H5</accession>
<name>A0AAW1V7H5_9CUCU</name>